<gene>
    <name evidence="2" type="ORF">Triagg1_2073</name>
</gene>
<feature type="chain" id="PRO_5042009686" evidence="1">
    <location>
        <begin position="16"/>
        <end position="262"/>
    </location>
</feature>
<keyword evidence="3" id="KW-1185">Reference proteome</keyword>
<evidence type="ECO:0000313" key="3">
    <source>
        <dbReference type="Proteomes" id="UP001273209"/>
    </source>
</evidence>
<keyword evidence="1" id="KW-0732">Signal</keyword>
<name>A0AAE1M3G9_9HYPO</name>
<dbReference type="EMBL" id="JAWRVG010000005">
    <property type="protein sequence ID" value="KAK4082261.1"/>
    <property type="molecule type" value="Genomic_DNA"/>
</dbReference>
<sequence>MQLSALLALLPLAAALPQARGPAQASAVEIDTRDSNESTCYAAYDRCCHISFIYQGEAKALMEQFCRPECKEALVQCKANQTEKRSVEEAPVEARDINVDKCYANYLGCLLDNCPFPELDEFVPKGPCHSKCNQEYEQCKANQTEKRSVEEAPVEARDSDEDSCEAAYGHCCNPHGYTGEAEGLYLTFCSSRCKNALKECKANQTEKRSVEDTLIQARDNHAGDVTNCYGDLADCKHKGGSVEKCYGALRDCLWTLYYKSFA</sequence>
<dbReference type="RefSeq" id="XP_062758929.1">
    <property type="nucleotide sequence ID" value="XM_062896214.1"/>
</dbReference>
<reference evidence="2" key="1">
    <citation type="submission" date="2023-11" db="EMBL/GenBank/DDBJ databases">
        <title>The genome sequences of three competitors of mushroom-forming fungi.</title>
        <authorList>
            <person name="Beijen E."/>
            <person name="Ohm R.A."/>
        </authorList>
    </citation>
    <scope>NUCLEOTIDE SEQUENCE</scope>
    <source>
        <strain evidence="2">CBS 100526</strain>
    </source>
</reference>
<evidence type="ECO:0000313" key="2">
    <source>
        <dbReference type="EMBL" id="KAK4082261.1"/>
    </source>
</evidence>
<dbReference type="AlphaFoldDB" id="A0AAE1M3G9"/>
<dbReference type="GeneID" id="87916119"/>
<proteinExistence type="predicted"/>
<accession>A0AAE1M3G9</accession>
<organism evidence="2 3">
    <name type="scientific">Trichoderma aggressivum f. europaeum</name>
    <dbReference type="NCBI Taxonomy" id="173218"/>
    <lineage>
        <taxon>Eukaryota</taxon>
        <taxon>Fungi</taxon>
        <taxon>Dikarya</taxon>
        <taxon>Ascomycota</taxon>
        <taxon>Pezizomycotina</taxon>
        <taxon>Sordariomycetes</taxon>
        <taxon>Hypocreomycetidae</taxon>
        <taxon>Hypocreales</taxon>
        <taxon>Hypocreaceae</taxon>
        <taxon>Trichoderma</taxon>
    </lineage>
</organism>
<evidence type="ECO:0000256" key="1">
    <source>
        <dbReference type="SAM" id="SignalP"/>
    </source>
</evidence>
<protein>
    <submittedName>
        <fullName evidence="2">Uncharacterized protein</fullName>
    </submittedName>
</protein>
<dbReference type="Proteomes" id="UP001273209">
    <property type="component" value="Unassembled WGS sequence"/>
</dbReference>
<comment type="caution">
    <text evidence="2">The sequence shown here is derived from an EMBL/GenBank/DDBJ whole genome shotgun (WGS) entry which is preliminary data.</text>
</comment>
<feature type="signal peptide" evidence="1">
    <location>
        <begin position="1"/>
        <end position="15"/>
    </location>
</feature>